<keyword evidence="1" id="KW-0732">Signal</keyword>
<feature type="signal peptide" evidence="1">
    <location>
        <begin position="1"/>
        <end position="21"/>
    </location>
</feature>
<feature type="chain" id="PRO_5003436889" description="Ecp2 effector protein domain-containing protein" evidence="1">
    <location>
        <begin position="22"/>
        <end position="165"/>
    </location>
</feature>
<dbReference type="HOGENOM" id="CLU_123479_0_0_1"/>
<accession>G2R475</accession>
<evidence type="ECO:0008006" key="4">
    <source>
        <dbReference type="Google" id="ProtNLM"/>
    </source>
</evidence>
<evidence type="ECO:0000313" key="2">
    <source>
        <dbReference type="EMBL" id="AEO66022.1"/>
    </source>
</evidence>
<dbReference type="Proteomes" id="UP000008181">
    <property type="component" value="Chromosome 2"/>
</dbReference>
<dbReference type="OrthoDB" id="2097653at2759"/>
<dbReference type="AlphaFoldDB" id="G2R475"/>
<dbReference type="KEGG" id="ttt:THITE_2113751"/>
<dbReference type="RefSeq" id="XP_003652358.1">
    <property type="nucleotide sequence ID" value="XM_003652310.1"/>
</dbReference>
<proteinExistence type="predicted"/>
<evidence type="ECO:0000256" key="1">
    <source>
        <dbReference type="SAM" id="SignalP"/>
    </source>
</evidence>
<sequence length="165" mass="17207">MLSRALLLLQTFLAFTSPSLAAPSTPWYVEYHQPRVAVPQSYYEGLGLLRQAPLNPNAVRDVVCLDPSVRIVEYDQHAAMLAICDGIAGPSISACGGAPASTVGRSGRAAFAVRAAQDGARITLSKDRWVGCVGAARRACPAGSFEAVCVGGATRGDVVFSLTAV</sequence>
<dbReference type="eggNOG" id="ENOG502S9U1">
    <property type="taxonomic scope" value="Eukaryota"/>
</dbReference>
<keyword evidence="3" id="KW-1185">Reference proteome</keyword>
<dbReference type="EMBL" id="CP003010">
    <property type="protein sequence ID" value="AEO66022.1"/>
    <property type="molecule type" value="Genomic_DNA"/>
</dbReference>
<reference evidence="2 3" key="1">
    <citation type="journal article" date="2011" name="Nat. Biotechnol.">
        <title>Comparative genomic analysis of the thermophilic biomass-degrading fungi Myceliophthora thermophila and Thielavia terrestris.</title>
        <authorList>
            <person name="Berka R.M."/>
            <person name="Grigoriev I.V."/>
            <person name="Otillar R."/>
            <person name="Salamov A."/>
            <person name="Grimwood J."/>
            <person name="Reid I."/>
            <person name="Ishmael N."/>
            <person name="John T."/>
            <person name="Darmond C."/>
            <person name="Moisan M.-C."/>
            <person name="Henrissat B."/>
            <person name="Coutinho P.M."/>
            <person name="Lombard V."/>
            <person name="Natvig D.O."/>
            <person name="Lindquist E."/>
            <person name="Schmutz J."/>
            <person name="Lucas S."/>
            <person name="Harris P."/>
            <person name="Powlowski J."/>
            <person name="Bellemare A."/>
            <person name="Taylor D."/>
            <person name="Butler G."/>
            <person name="de Vries R.P."/>
            <person name="Allijn I.E."/>
            <person name="van den Brink J."/>
            <person name="Ushinsky S."/>
            <person name="Storms R."/>
            <person name="Powell A.J."/>
            <person name="Paulsen I.T."/>
            <person name="Elbourne L.D.H."/>
            <person name="Baker S.E."/>
            <person name="Magnuson J."/>
            <person name="LaBoissiere S."/>
            <person name="Clutterbuck A.J."/>
            <person name="Martinez D."/>
            <person name="Wogulis M."/>
            <person name="de Leon A.L."/>
            <person name="Rey M.W."/>
            <person name="Tsang A."/>
        </authorList>
    </citation>
    <scope>NUCLEOTIDE SEQUENCE [LARGE SCALE GENOMIC DNA]</scope>
    <source>
        <strain evidence="3">ATCC 38088 / NRRL 8126</strain>
    </source>
</reference>
<protein>
    <recommendedName>
        <fullName evidence="4">Ecp2 effector protein domain-containing protein</fullName>
    </recommendedName>
</protein>
<evidence type="ECO:0000313" key="3">
    <source>
        <dbReference type="Proteomes" id="UP000008181"/>
    </source>
</evidence>
<dbReference type="GeneID" id="11517898"/>
<name>G2R475_THETT</name>
<organism evidence="2 3">
    <name type="scientific">Thermothielavioides terrestris (strain ATCC 38088 / NRRL 8126)</name>
    <name type="common">Thielavia terrestris</name>
    <dbReference type="NCBI Taxonomy" id="578455"/>
    <lineage>
        <taxon>Eukaryota</taxon>
        <taxon>Fungi</taxon>
        <taxon>Dikarya</taxon>
        <taxon>Ascomycota</taxon>
        <taxon>Pezizomycotina</taxon>
        <taxon>Sordariomycetes</taxon>
        <taxon>Sordariomycetidae</taxon>
        <taxon>Sordariales</taxon>
        <taxon>Chaetomiaceae</taxon>
        <taxon>Thermothielavioides</taxon>
        <taxon>Thermothielavioides terrestris</taxon>
    </lineage>
</organism>
<gene>
    <name evidence="2" type="ORF">THITE_2113751</name>
</gene>